<keyword evidence="1" id="KW-0812">Transmembrane</keyword>
<evidence type="ECO:0000313" key="3">
    <source>
        <dbReference type="Proteomes" id="UP000464657"/>
    </source>
</evidence>
<evidence type="ECO:0000256" key="1">
    <source>
        <dbReference type="SAM" id="Phobius"/>
    </source>
</evidence>
<protein>
    <submittedName>
        <fullName evidence="2">Uncharacterized protein</fullName>
    </submittedName>
</protein>
<name>A0A7L4ZKD3_9FLAO</name>
<dbReference type="KEGG" id="kan:IMCC3317_20390"/>
<keyword evidence="3" id="KW-1185">Reference proteome</keyword>
<sequence length="53" mass="6350">MEWIILSTLAFLILFLFTNRKQSGNFILASFFGVFGIVLFFLKKKKRIRNHRK</sequence>
<feature type="transmembrane region" description="Helical" evidence="1">
    <location>
        <begin position="26"/>
        <end position="42"/>
    </location>
</feature>
<dbReference type="Proteomes" id="UP000464657">
    <property type="component" value="Chromosome"/>
</dbReference>
<gene>
    <name evidence="2" type="ORF">IMCC3317_20390</name>
</gene>
<evidence type="ECO:0000313" key="2">
    <source>
        <dbReference type="EMBL" id="QHI36676.1"/>
    </source>
</evidence>
<keyword evidence="1" id="KW-1133">Transmembrane helix</keyword>
<dbReference type="EMBL" id="CP019288">
    <property type="protein sequence ID" value="QHI36676.1"/>
    <property type="molecule type" value="Genomic_DNA"/>
</dbReference>
<dbReference type="AlphaFoldDB" id="A0A7L4ZKD3"/>
<accession>A0A7L4ZKD3</accession>
<organism evidence="2 3">
    <name type="scientific">Kordia antarctica</name>
    <dbReference type="NCBI Taxonomy" id="1218801"/>
    <lineage>
        <taxon>Bacteria</taxon>
        <taxon>Pseudomonadati</taxon>
        <taxon>Bacteroidota</taxon>
        <taxon>Flavobacteriia</taxon>
        <taxon>Flavobacteriales</taxon>
        <taxon>Flavobacteriaceae</taxon>
        <taxon>Kordia</taxon>
    </lineage>
</organism>
<keyword evidence="1" id="KW-0472">Membrane</keyword>
<reference evidence="2 3" key="1">
    <citation type="journal article" date="2013" name="Int. J. Syst. Evol. Microbiol.">
        <title>Kordia antarctica sp. nov., isolated from Antarctic seawater.</title>
        <authorList>
            <person name="Baek K."/>
            <person name="Choi A."/>
            <person name="Kang I."/>
            <person name="Lee K."/>
            <person name="Cho J.C."/>
        </authorList>
    </citation>
    <scope>NUCLEOTIDE SEQUENCE [LARGE SCALE GENOMIC DNA]</scope>
    <source>
        <strain evidence="2 3">IMCC3317</strain>
    </source>
</reference>
<proteinExistence type="predicted"/>